<dbReference type="InterPro" id="IPR037624">
    <property type="entry name" value="Nup133-like"/>
</dbReference>
<reference evidence="12" key="1">
    <citation type="journal article" date="2017" name="Genome Biol.">
        <title>Comparative genomics reveals high biological diversity and specific adaptations in the industrially and medically important fungal genus Aspergillus.</title>
        <authorList>
            <person name="de Vries R.P."/>
            <person name="Riley R."/>
            <person name="Wiebenga A."/>
            <person name="Aguilar-Osorio G."/>
            <person name="Amillis S."/>
            <person name="Uchima C.A."/>
            <person name="Anderluh G."/>
            <person name="Asadollahi M."/>
            <person name="Askin M."/>
            <person name="Barry K."/>
            <person name="Battaglia E."/>
            <person name="Bayram O."/>
            <person name="Benocci T."/>
            <person name="Braus-Stromeyer S.A."/>
            <person name="Caldana C."/>
            <person name="Canovas D."/>
            <person name="Cerqueira G.C."/>
            <person name="Chen F."/>
            <person name="Chen W."/>
            <person name="Choi C."/>
            <person name="Clum A."/>
            <person name="Dos Santos R.A."/>
            <person name="Damasio A.R."/>
            <person name="Diallinas G."/>
            <person name="Emri T."/>
            <person name="Fekete E."/>
            <person name="Flipphi M."/>
            <person name="Freyberg S."/>
            <person name="Gallo A."/>
            <person name="Gournas C."/>
            <person name="Habgood R."/>
            <person name="Hainaut M."/>
            <person name="Harispe M.L."/>
            <person name="Henrissat B."/>
            <person name="Hilden K.S."/>
            <person name="Hope R."/>
            <person name="Hossain A."/>
            <person name="Karabika E."/>
            <person name="Karaffa L."/>
            <person name="Karanyi Z."/>
            <person name="Krasevec N."/>
            <person name="Kuo A."/>
            <person name="Kusch H."/>
            <person name="LaButti K."/>
            <person name="Lagendijk E.L."/>
            <person name="Lapidus A."/>
            <person name="Levasseur A."/>
            <person name="Lindquist E."/>
            <person name="Lipzen A."/>
            <person name="Logrieco A.F."/>
            <person name="MacCabe A."/>
            <person name="Maekelae M.R."/>
            <person name="Malavazi I."/>
            <person name="Melin P."/>
            <person name="Meyer V."/>
            <person name="Mielnichuk N."/>
            <person name="Miskei M."/>
            <person name="Molnar A.P."/>
            <person name="Mule G."/>
            <person name="Ngan C.Y."/>
            <person name="Orejas M."/>
            <person name="Orosz E."/>
            <person name="Ouedraogo J.P."/>
            <person name="Overkamp K.M."/>
            <person name="Park H.-S."/>
            <person name="Perrone G."/>
            <person name="Piumi F."/>
            <person name="Punt P.J."/>
            <person name="Ram A.F."/>
            <person name="Ramon A."/>
            <person name="Rauscher S."/>
            <person name="Record E."/>
            <person name="Riano-Pachon D.M."/>
            <person name="Robert V."/>
            <person name="Roehrig J."/>
            <person name="Ruller R."/>
            <person name="Salamov A."/>
            <person name="Salih N.S."/>
            <person name="Samson R.A."/>
            <person name="Sandor E."/>
            <person name="Sanguinetti M."/>
            <person name="Schuetze T."/>
            <person name="Sepcic K."/>
            <person name="Shelest E."/>
            <person name="Sherlock G."/>
            <person name="Sophianopoulou V."/>
            <person name="Squina F.M."/>
            <person name="Sun H."/>
            <person name="Susca A."/>
            <person name="Todd R.B."/>
            <person name="Tsang A."/>
            <person name="Unkles S.E."/>
            <person name="van de Wiele N."/>
            <person name="van Rossen-Uffink D."/>
            <person name="Oliveira J.V."/>
            <person name="Vesth T.C."/>
            <person name="Visser J."/>
            <person name="Yu J.-H."/>
            <person name="Zhou M."/>
            <person name="Andersen M.R."/>
            <person name="Archer D.B."/>
            <person name="Baker S.E."/>
            <person name="Benoit I."/>
            <person name="Brakhage A.A."/>
            <person name="Braus G.H."/>
            <person name="Fischer R."/>
            <person name="Frisvad J.C."/>
            <person name="Goldman G.H."/>
            <person name="Houbraken J."/>
            <person name="Oakley B."/>
            <person name="Pocsi I."/>
            <person name="Scazzocchio C."/>
            <person name="Seiboth B."/>
            <person name="vanKuyk P.A."/>
            <person name="Wortman J."/>
            <person name="Dyer P.S."/>
            <person name="Grigoriev I.V."/>
        </authorList>
    </citation>
    <scope>NUCLEOTIDE SEQUENCE [LARGE SCALE GENOMIC DNA]</scope>
    <source>
        <strain evidence="12">ATCC 16872 / CBS 172.66 / WB 5094</strain>
    </source>
</reference>
<dbReference type="OrthoDB" id="103454at2759"/>
<dbReference type="GO" id="GO:0017056">
    <property type="term" value="F:structural constituent of nuclear pore"/>
    <property type="evidence" value="ECO:0007669"/>
    <property type="project" value="InterPro"/>
</dbReference>
<feature type="compositionally biased region" description="Polar residues" evidence="8">
    <location>
        <begin position="1327"/>
        <end position="1337"/>
    </location>
</feature>
<feature type="region of interest" description="Disordered" evidence="8">
    <location>
        <begin position="1308"/>
        <end position="1337"/>
    </location>
</feature>
<feature type="domain" description="Nucleoporin Nup133/Nup155-like C-terminal" evidence="9">
    <location>
        <begin position="647"/>
        <end position="1295"/>
    </location>
</feature>
<dbReference type="Pfam" id="PF03177">
    <property type="entry name" value="Nucleoporin_C"/>
    <property type="match status" value="1"/>
</dbReference>
<dbReference type="VEuPathDB" id="FungiDB:ASPACDRAFT_128056"/>
<evidence type="ECO:0000313" key="11">
    <source>
        <dbReference type="EMBL" id="OJJ94651.1"/>
    </source>
</evidence>
<dbReference type="SUPFAM" id="SSF117289">
    <property type="entry name" value="Nucleoporin domain"/>
    <property type="match status" value="1"/>
</dbReference>
<dbReference type="STRING" id="690307.A0A1L9WEQ2"/>
<proteinExistence type="inferred from homology"/>
<dbReference type="Gene3D" id="1.20.58.1380">
    <property type="match status" value="1"/>
</dbReference>
<dbReference type="GO" id="GO:0000972">
    <property type="term" value="P:transcription-dependent tethering of RNA polymerase II gene DNA at nuclear periphery"/>
    <property type="evidence" value="ECO:0007669"/>
    <property type="project" value="TreeGrafter"/>
</dbReference>
<evidence type="ECO:0000313" key="12">
    <source>
        <dbReference type="Proteomes" id="UP000184546"/>
    </source>
</evidence>
<dbReference type="GO" id="GO:0006606">
    <property type="term" value="P:protein import into nucleus"/>
    <property type="evidence" value="ECO:0007669"/>
    <property type="project" value="TreeGrafter"/>
</dbReference>
<dbReference type="InterPro" id="IPR007187">
    <property type="entry name" value="Nucleoporin_Nup133/Nup155_C"/>
</dbReference>
<gene>
    <name evidence="11" type="ORF">ASPACDRAFT_128056</name>
</gene>
<organism evidence="11 12">
    <name type="scientific">Aspergillus aculeatus (strain ATCC 16872 / CBS 172.66 / WB 5094)</name>
    <dbReference type="NCBI Taxonomy" id="690307"/>
    <lineage>
        <taxon>Eukaryota</taxon>
        <taxon>Fungi</taxon>
        <taxon>Dikarya</taxon>
        <taxon>Ascomycota</taxon>
        <taxon>Pezizomycotina</taxon>
        <taxon>Eurotiomycetes</taxon>
        <taxon>Eurotiomycetidae</taxon>
        <taxon>Eurotiales</taxon>
        <taxon>Aspergillaceae</taxon>
        <taxon>Aspergillus</taxon>
        <taxon>Aspergillus subgen. Circumdati</taxon>
    </lineage>
</organism>
<dbReference type="RefSeq" id="XP_020050991.1">
    <property type="nucleotide sequence ID" value="XM_020197102.1"/>
</dbReference>
<dbReference type="GO" id="GO:0016973">
    <property type="term" value="P:poly(A)+ mRNA export from nucleus"/>
    <property type="evidence" value="ECO:0007669"/>
    <property type="project" value="TreeGrafter"/>
</dbReference>
<evidence type="ECO:0000259" key="10">
    <source>
        <dbReference type="Pfam" id="PF08801"/>
    </source>
</evidence>
<dbReference type="OMA" id="HVATLLW"/>
<dbReference type="Gene3D" id="2.130.10.10">
    <property type="entry name" value="YVTN repeat-like/Quinoprotein amine dehydrogenase"/>
    <property type="match status" value="1"/>
</dbReference>
<evidence type="ECO:0000256" key="5">
    <source>
        <dbReference type="ARBA" id="ARBA00022927"/>
    </source>
</evidence>
<accession>A0A1L9WEQ2</accession>
<dbReference type="PANTHER" id="PTHR13405:SF11">
    <property type="entry name" value="NUCLEAR PORE COMPLEX PROTEIN NUP133"/>
    <property type="match status" value="1"/>
</dbReference>
<evidence type="ECO:0000256" key="3">
    <source>
        <dbReference type="ARBA" id="ARBA00022448"/>
    </source>
</evidence>
<keyword evidence="5" id="KW-0653">Protein transport</keyword>
<dbReference type="Proteomes" id="UP000184546">
    <property type="component" value="Unassembled WGS sequence"/>
</dbReference>
<dbReference type="PANTHER" id="PTHR13405">
    <property type="entry name" value="NUCLEAR PORE COMPLEX PROTEIN NUP133"/>
    <property type="match status" value="1"/>
</dbReference>
<feature type="domain" description="Nucleoporin Nup133/Nup155-like N-terminal" evidence="10">
    <location>
        <begin position="107"/>
        <end position="535"/>
    </location>
</feature>
<evidence type="ECO:0000259" key="9">
    <source>
        <dbReference type="Pfam" id="PF03177"/>
    </source>
</evidence>
<evidence type="ECO:0000256" key="1">
    <source>
        <dbReference type="ARBA" id="ARBA00004259"/>
    </source>
</evidence>
<keyword evidence="12" id="KW-1185">Reference proteome</keyword>
<feature type="region of interest" description="Disordered" evidence="8">
    <location>
        <begin position="1"/>
        <end position="71"/>
    </location>
</feature>
<comment type="subcellular location">
    <subcellularLocation>
        <location evidence="1">Nucleus envelope</location>
    </subcellularLocation>
</comment>
<comment type="similarity">
    <text evidence="2">Belongs to the nucleoporin Nup133 family.</text>
</comment>
<dbReference type="InterPro" id="IPR015943">
    <property type="entry name" value="WD40/YVTN_repeat-like_dom_sf"/>
</dbReference>
<dbReference type="GeneID" id="30970916"/>
<evidence type="ECO:0000256" key="4">
    <source>
        <dbReference type="ARBA" id="ARBA00022816"/>
    </source>
</evidence>
<evidence type="ECO:0000256" key="7">
    <source>
        <dbReference type="ARBA" id="ARBA00023242"/>
    </source>
</evidence>
<evidence type="ECO:0000256" key="8">
    <source>
        <dbReference type="SAM" id="MobiDB-lite"/>
    </source>
</evidence>
<evidence type="ECO:0000256" key="2">
    <source>
        <dbReference type="ARBA" id="ARBA00005569"/>
    </source>
</evidence>
<keyword evidence="7" id="KW-0539">Nucleus</keyword>
<dbReference type="GO" id="GO:0031080">
    <property type="term" value="C:nuclear pore outer ring"/>
    <property type="evidence" value="ECO:0007669"/>
    <property type="project" value="TreeGrafter"/>
</dbReference>
<keyword evidence="6" id="KW-0811">Translocation</keyword>
<dbReference type="Pfam" id="PF08801">
    <property type="entry name" value="Nucleoporin_N"/>
    <property type="match status" value="1"/>
</dbReference>
<sequence>MFVPKAALGPAAALRNPRRRQRTNSDDTPQQPNAKRQRSALRQDSVESSIEISTGNLSRKPSPAAENLDLSNIGVTPADAANEIPIRAAKRPGSSKQDAAEAVTLSQTDFYSVKQLPAFPDQIAGLQSEPYRVVFGRGYGLALALTRSHAIIWPYSEDAQPQNSEVLSLPLPELCRGSNDAAPLGQLLSTATGGLPGLVIVTPSSGHILYWETITSATSLGYTRQKLCGLQGSINGLLSGEYATDVINCEPSGVIVIFSTGRVAHVTVRDPQGKPAVTASFLKNPSGGGKIGFLGGLRNALGGGYWRKDIAAVQAGQSHQRGQREVIIATTTGSFEIWDTHWNNGSLLKKQFDVRNIISDALSENSLQHEEGKIEILDFVFTAAESNAHHGLSSEFNTWDVLVVVGTTAAGSQDLYVLNLRLSEKAQILSSTAIKHRGSLPHLEATQIKLLVPSSGNMGFLVVGQSIILLSLSNGKEHLDGTTPDSNRGAGAFHDIINLRSGQQYDILGSGFEDRTTERTEPACLVMVRGFGILRISALASNQEATSAANTYITAKHRIEQAIFYGTIMENPLDLTNKEGLGFPLGEVEEATLEVANEILNSTSRYIPTTSITVDQNLRLRAKALDDLSSFLMQQHKALSRLVWWELLWGAEKIAAQRAIWKLEECWRKQNGKSQTLLADILESMSERFKTQRNSDSDPVRHWFLHDTFQMENIVPWIYHSVKPQKGSNLKQSWRAAEKLLGASELSLAVLETAYHYRDEHASRYGTIDGYVEDGVLTGNYKGLHEFWTSRSIGYVESVRLLDLELDTCRVWLQQRAGSADIPGNDILTRIATNAARQFHILGQIHRERVSWLAAQEDPKLVDEGIAVEHTHVKQRKWQLFKLAGIGHLEEAIKLAEDFRDMGALVELVIELQDQTRGQNLPPHSPSNTTRGLANASDQLSKKISGYFERFGHSWAEAFFSRQISLGQAGVLFAMKKFQPYVTQFLRSHSTYSRLSWINDVIGENDYDRVACALEKLALEQESDLWGHRVELSMAKLMTLAAWEQSSQPKGLVDQRDVKRLEDLAEIDAVQELISASITPALECAIDEKAKVEIAVSSMGRGILKDTPSLYEVMKEAVTKVVFRQVMNVDELVDFLTLARIPETPSNDQEEIVGKEDYLALRVLRLSHYAQRDPQLYAILQKLVWKRCMISDDWIATGKAAEESGSEFEHVLHGTSLARTLAWCHNDRLSEDLSQPTLYIPRAPEDVILSDLELDRLTARLSPERRAHNRRDLERENLLVSRYIESGKLGFWFKTLFEFVQTSQKSSAAGETQSLESDGHSNRPPGISNTKAQLNWL</sequence>
<dbReference type="InterPro" id="IPR014908">
    <property type="entry name" value="Nucleoporin_Nup133/Nup155_N"/>
</dbReference>
<protein>
    <recommendedName>
        <fullName evidence="13">Nucleoporin Nup133/Nup155-like N-terminal domain-containing protein</fullName>
    </recommendedName>
</protein>
<keyword evidence="4" id="KW-0509">mRNA transport</keyword>
<name>A0A1L9WEQ2_ASPA1</name>
<dbReference type="EMBL" id="KV878997">
    <property type="protein sequence ID" value="OJJ94651.1"/>
    <property type="molecule type" value="Genomic_DNA"/>
</dbReference>
<feature type="compositionally biased region" description="Polar residues" evidence="8">
    <location>
        <begin position="26"/>
        <end position="59"/>
    </location>
</feature>
<evidence type="ECO:0000256" key="6">
    <source>
        <dbReference type="ARBA" id="ARBA00023010"/>
    </source>
</evidence>
<evidence type="ECO:0008006" key="13">
    <source>
        <dbReference type="Google" id="ProtNLM"/>
    </source>
</evidence>
<keyword evidence="3" id="KW-0813">Transport</keyword>